<name>A0ABM1K021_GEKJA</name>
<dbReference type="RefSeq" id="XP_015267058.1">
    <property type="nucleotide sequence ID" value="XM_015411572.1"/>
</dbReference>
<evidence type="ECO:0000313" key="2">
    <source>
        <dbReference type="RefSeq" id="XP_015267058.1"/>
    </source>
</evidence>
<organism evidence="1 2">
    <name type="scientific">Gekko japonicus</name>
    <name type="common">Schlegel's Japanese gecko</name>
    <dbReference type="NCBI Taxonomy" id="146911"/>
    <lineage>
        <taxon>Eukaryota</taxon>
        <taxon>Metazoa</taxon>
        <taxon>Chordata</taxon>
        <taxon>Craniata</taxon>
        <taxon>Vertebrata</taxon>
        <taxon>Euteleostomi</taxon>
        <taxon>Lepidosauria</taxon>
        <taxon>Squamata</taxon>
        <taxon>Bifurcata</taxon>
        <taxon>Gekkota</taxon>
        <taxon>Gekkonidae</taxon>
        <taxon>Gekkoninae</taxon>
        <taxon>Gekko</taxon>
    </lineage>
</organism>
<evidence type="ECO:0000313" key="1">
    <source>
        <dbReference type="Proteomes" id="UP000694871"/>
    </source>
</evidence>
<keyword evidence="1" id="KW-1185">Reference proteome</keyword>
<dbReference type="PANTHER" id="PTHR13177:SF2">
    <property type="entry name" value="DEATH-ASSOCIATED PROTEIN-LIKE 1"/>
    <property type="match status" value="1"/>
</dbReference>
<dbReference type="InterPro" id="IPR024130">
    <property type="entry name" value="DAP1/DAPL1"/>
</dbReference>
<dbReference type="GeneID" id="107110769"/>
<reference evidence="2" key="1">
    <citation type="submission" date="2025-08" db="UniProtKB">
        <authorList>
            <consortium name="RefSeq"/>
        </authorList>
    </citation>
    <scope>IDENTIFICATION</scope>
</reference>
<dbReference type="PANTHER" id="PTHR13177">
    <property type="entry name" value="DEATH-ASSOCIATED PROTEIN 1"/>
    <property type="match status" value="1"/>
</dbReference>
<gene>
    <name evidence="2" type="primary">DAPL1</name>
</gene>
<accession>A0ABM1K021</accession>
<dbReference type="Pfam" id="PF15228">
    <property type="entry name" value="DAP"/>
    <property type="match status" value="1"/>
</dbReference>
<sequence length="132" mass="14679">MLMIQGTRRVLIVSGLHTCPSKNTNGVSYSQLRRLILILIKTLVKAGGMRVSKKLENTAAERNPKVHGRERTSAVSIAKMQSMSVLLADALEKLRQKFPAAATQGAHQKPRPTLEKIIPPKRMCIIQQPRKC</sequence>
<proteinExistence type="predicted"/>
<dbReference type="Proteomes" id="UP000694871">
    <property type="component" value="Unplaced"/>
</dbReference>
<protein>
    <submittedName>
        <fullName evidence="2">Death-associated protein-like 1 isoform X1</fullName>
    </submittedName>
</protein>